<reference evidence="2 4" key="1">
    <citation type="journal article" date="2011" name="Nature">
        <title>The Medicago genome provides insight into the evolution of rhizobial symbioses.</title>
        <authorList>
            <person name="Young N.D."/>
            <person name="Debelle F."/>
            <person name="Oldroyd G.E."/>
            <person name="Geurts R."/>
            <person name="Cannon S.B."/>
            <person name="Udvardi M.K."/>
            <person name="Benedito V.A."/>
            <person name="Mayer K.F."/>
            <person name="Gouzy J."/>
            <person name="Schoof H."/>
            <person name="Van de Peer Y."/>
            <person name="Proost S."/>
            <person name="Cook D.R."/>
            <person name="Meyers B.C."/>
            <person name="Spannagl M."/>
            <person name="Cheung F."/>
            <person name="De Mita S."/>
            <person name="Krishnakumar V."/>
            <person name="Gundlach H."/>
            <person name="Zhou S."/>
            <person name="Mudge J."/>
            <person name="Bharti A.K."/>
            <person name="Murray J.D."/>
            <person name="Naoumkina M.A."/>
            <person name="Rosen B."/>
            <person name="Silverstein K.A."/>
            <person name="Tang H."/>
            <person name="Rombauts S."/>
            <person name="Zhao P.X."/>
            <person name="Zhou P."/>
            <person name="Barbe V."/>
            <person name="Bardou P."/>
            <person name="Bechner M."/>
            <person name="Bellec A."/>
            <person name="Berger A."/>
            <person name="Berges H."/>
            <person name="Bidwell S."/>
            <person name="Bisseling T."/>
            <person name="Choisne N."/>
            <person name="Couloux A."/>
            <person name="Denny R."/>
            <person name="Deshpande S."/>
            <person name="Dai X."/>
            <person name="Doyle J.J."/>
            <person name="Dudez A.M."/>
            <person name="Farmer A.D."/>
            <person name="Fouteau S."/>
            <person name="Franken C."/>
            <person name="Gibelin C."/>
            <person name="Gish J."/>
            <person name="Goldstein S."/>
            <person name="Gonzalez A.J."/>
            <person name="Green P.J."/>
            <person name="Hallab A."/>
            <person name="Hartog M."/>
            <person name="Hua A."/>
            <person name="Humphray S.J."/>
            <person name="Jeong D.H."/>
            <person name="Jing Y."/>
            <person name="Jocker A."/>
            <person name="Kenton S.M."/>
            <person name="Kim D.J."/>
            <person name="Klee K."/>
            <person name="Lai H."/>
            <person name="Lang C."/>
            <person name="Lin S."/>
            <person name="Macmil S.L."/>
            <person name="Magdelenat G."/>
            <person name="Matthews L."/>
            <person name="McCorrison J."/>
            <person name="Monaghan E.L."/>
            <person name="Mun J.H."/>
            <person name="Najar F.Z."/>
            <person name="Nicholson C."/>
            <person name="Noirot C."/>
            <person name="O'Bleness M."/>
            <person name="Paule C.R."/>
            <person name="Poulain J."/>
            <person name="Prion F."/>
            <person name="Qin B."/>
            <person name="Qu C."/>
            <person name="Retzel E.F."/>
            <person name="Riddle C."/>
            <person name="Sallet E."/>
            <person name="Samain S."/>
            <person name="Samson N."/>
            <person name="Sanders I."/>
            <person name="Saurat O."/>
            <person name="Scarpelli C."/>
            <person name="Schiex T."/>
            <person name="Segurens B."/>
            <person name="Severin A.J."/>
            <person name="Sherrier D.J."/>
            <person name="Shi R."/>
            <person name="Sims S."/>
            <person name="Singer S.R."/>
            <person name="Sinharoy S."/>
            <person name="Sterck L."/>
            <person name="Viollet A."/>
            <person name="Wang B.B."/>
            <person name="Wang K."/>
            <person name="Wang M."/>
            <person name="Wang X."/>
            <person name="Warfsmann J."/>
            <person name="Weissenbach J."/>
            <person name="White D.D."/>
            <person name="White J.D."/>
            <person name="Wiley G.B."/>
            <person name="Wincker P."/>
            <person name="Xing Y."/>
            <person name="Yang L."/>
            <person name="Yao Z."/>
            <person name="Ying F."/>
            <person name="Zhai J."/>
            <person name="Zhou L."/>
            <person name="Zuber A."/>
            <person name="Denarie J."/>
            <person name="Dixon R.A."/>
            <person name="May G.D."/>
            <person name="Schwartz D.C."/>
            <person name="Rogers J."/>
            <person name="Quetier F."/>
            <person name="Town C.D."/>
            <person name="Roe B.A."/>
        </authorList>
    </citation>
    <scope>NUCLEOTIDE SEQUENCE [LARGE SCALE GENOMIC DNA]</scope>
    <source>
        <strain evidence="2">A17</strain>
        <strain evidence="3 4">cv. Jemalong A17</strain>
    </source>
</reference>
<keyword evidence="1 2" id="KW-0812">Transmembrane</keyword>
<evidence type="ECO:0000313" key="3">
    <source>
        <dbReference type="EnsemblPlants" id="KEH29172"/>
    </source>
</evidence>
<protein>
    <submittedName>
        <fullName evidence="2">Transmembrane protein, putative</fullName>
    </submittedName>
</protein>
<dbReference type="PANTHER" id="PTHR34115:SF6">
    <property type="entry name" value="PROTEIN, PUTATIVE-RELATED"/>
    <property type="match status" value="1"/>
</dbReference>
<feature type="transmembrane region" description="Helical" evidence="1">
    <location>
        <begin position="149"/>
        <end position="169"/>
    </location>
</feature>
<accession>A0A072UHK9</accession>
<evidence type="ECO:0000256" key="1">
    <source>
        <dbReference type="SAM" id="Phobius"/>
    </source>
</evidence>
<name>A0A072UHK9_MEDTR</name>
<proteinExistence type="predicted"/>
<reference evidence="3" key="3">
    <citation type="submission" date="2015-04" db="UniProtKB">
        <authorList>
            <consortium name="EnsemblPlants"/>
        </authorList>
    </citation>
    <scope>IDENTIFICATION</scope>
    <source>
        <strain evidence="3">cv. Jemalong A17</strain>
    </source>
</reference>
<evidence type="ECO:0000313" key="2">
    <source>
        <dbReference type="EMBL" id="KEH29172.1"/>
    </source>
</evidence>
<reference evidence="2 4" key="2">
    <citation type="journal article" date="2014" name="BMC Genomics">
        <title>An improved genome release (version Mt4.0) for the model legume Medicago truncatula.</title>
        <authorList>
            <person name="Tang H."/>
            <person name="Krishnakumar V."/>
            <person name="Bidwell S."/>
            <person name="Rosen B."/>
            <person name="Chan A."/>
            <person name="Zhou S."/>
            <person name="Gentzbittel L."/>
            <person name="Childs K.L."/>
            <person name="Yandell M."/>
            <person name="Gundlach H."/>
            <person name="Mayer K.F."/>
            <person name="Schwartz D.C."/>
            <person name="Town C.D."/>
        </authorList>
    </citation>
    <scope>GENOME REANNOTATION</scope>
    <source>
        <strain evidence="2">A17</strain>
        <strain evidence="3 4">cv. Jemalong A17</strain>
    </source>
</reference>
<feature type="transmembrane region" description="Helical" evidence="1">
    <location>
        <begin position="35"/>
        <end position="54"/>
    </location>
</feature>
<dbReference type="HOGENOM" id="CLU_104360_0_0_1"/>
<evidence type="ECO:0000313" key="4">
    <source>
        <dbReference type="Proteomes" id="UP000002051"/>
    </source>
</evidence>
<sequence length="191" mass="21183">MAARSSLPIRFPVGGRNRLKDRKIKLATTLKDKKLPYHFIFSFLDALLCGALQVKYQNKKGSPFDDHKILMQIFLTSICFYCMLLGINKYMKTLCGYGEQILSFAINLFGILSSASLLSILLPGQVFGVVLCVGGSILIILARHTLKIYVCLIINVMVVKISTMFSSIFKTMDSANGSNDTTYPNNPADLV</sequence>
<dbReference type="EMBL" id="CM001220">
    <property type="protein sequence ID" value="KEH29172.1"/>
    <property type="molecule type" value="Genomic_DNA"/>
</dbReference>
<keyword evidence="1" id="KW-1133">Transmembrane helix</keyword>
<feature type="transmembrane region" description="Helical" evidence="1">
    <location>
        <begin position="126"/>
        <end position="142"/>
    </location>
</feature>
<dbReference type="EnsemblPlants" id="KEH29172">
    <property type="protein sequence ID" value="KEH29172"/>
    <property type="gene ID" value="MTR_4g027225"/>
</dbReference>
<feature type="transmembrane region" description="Helical" evidence="1">
    <location>
        <begin position="100"/>
        <end position="120"/>
    </location>
</feature>
<keyword evidence="4" id="KW-1185">Reference proteome</keyword>
<gene>
    <name evidence="2" type="ordered locus">MTR_4g027225</name>
</gene>
<dbReference type="AlphaFoldDB" id="A0A072UHK9"/>
<dbReference type="PANTHER" id="PTHR34115">
    <property type="entry name" value="PROTEIN, PUTATIVE-RELATED"/>
    <property type="match status" value="1"/>
</dbReference>
<organism evidence="2 4">
    <name type="scientific">Medicago truncatula</name>
    <name type="common">Barrel medic</name>
    <name type="synonym">Medicago tribuloides</name>
    <dbReference type="NCBI Taxonomy" id="3880"/>
    <lineage>
        <taxon>Eukaryota</taxon>
        <taxon>Viridiplantae</taxon>
        <taxon>Streptophyta</taxon>
        <taxon>Embryophyta</taxon>
        <taxon>Tracheophyta</taxon>
        <taxon>Spermatophyta</taxon>
        <taxon>Magnoliopsida</taxon>
        <taxon>eudicotyledons</taxon>
        <taxon>Gunneridae</taxon>
        <taxon>Pentapetalae</taxon>
        <taxon>rosids</taxon>
        <taxon>fabids</taxon>
        <taxon>Fabales</taxon>
        <taxon>Fabaceae</taxon>
        <taxon>Papilionoideae</taxon>
        <taxon>50 kb inversion clade</taxon>
        <taxon>NPAAA clade</taxon>
        <taxon>Hologalegina</taxon>
        <taxon>IRL clade</taxon>
        <taxon>Trifolieae</taxon>
        <taxon>Medicago</taxon>
    </lineage>
</organism>
<dbReference type="InterPro" id="IPR053258">
    <property type="entry name" value="Ca-permeable_cation_channel"/>
</dbReference>
<dbReference type="Proteomes" id="UP000002051">
    <property type="component" value="Chromosome 4"/>
</dbReference>
<keyword evidence="1" id="KW-0472">Membrane</keyword>
<feature type="transmembrane region" description="Helical" evidence="1">
    <location>
        <begin position="69"/>
        <end position="88"/>
    </location>
</feature>